<evidence type="ECO:0000256" key="6">
    <source>
        <dbReference type="ARBA" id="ARBA00035673"/>
    </source>
</evidence>
<name>A0A6P4YQJ1_BRABE</name>
<dbReference type="GeneID" id="109475516"/>
<feature type="transmembrane region" description="Helical" evidence="9">
    <location>
        <begin position="130"/>
        <end position="150"/>
    </location>
</feature>
<keyword evidence="11" id="KW-1185">Reference proteome</keyword>
<evidence type="ECO:0000256" key="8">
    <source>
        <dbReference type="ARBA" id="ARBA00049560"/>
    </source>
</evidence>
<evidence type="ECO:0000256" key="9">
    <source>
        <dbReference type="SAM" id="Phobius"/>
    </source>
</evidence>
<evidence type="ECO:0000313" key="12">
    <source>
        <dbReference type="RefSeq" id="XP_019631715.1"/>
    </source>
</evidence>
<comment type="subcellular location">
    <subcellularLocation>
        <location evidence="1">Membrane</location>
        <topology evidence="1">Multi-pass membrane protein</topology>
    </subcellularLocation>
</comment>
<dbReference type="OrthoDB" id="2133758at2759"/>
<dbReference type="InterPro" id="IPR012506">
    <property type="entry name" value="TMEM86B-like"/>
</dbReference>
<dbReference type="GO" id="GO:0016020">
    <property type="term" value="C:membrane"/>
    <property type="evidence" value="ECO:0007669"/>
    <property type="project" value="UniProtKB-SubCell"/>
</dbReference>
<evidence type="ECO:0000256" key="7">
    <source>
        <dbReference type="ARBA" id="ARBA00049458"/>
    </source>
</evidence>
<evidence type="ECO:0000256" key="3">
    <source>
        <dbReference type="ARBA" id="ARBA00022692"/>
    </source>
</evidence>
<dbReference type="KEGG" id="bbel:109475516"/>
<evidence type="ECO:0000256" key="5">
    <source>
        <dbReference type="ARBA" id="ARBA00023136"/>
    </source>
</evidence>
<evidence type="ECO:0000256" key="10">
    <source>
        <dbReference type="SAM" id="SignalP"/>
    </source>
</evidence>
<comment type="catalytic activity">
    <reaction evidence="8">
        <text>a 1-O-(1Z-alkenyl)-sn-glycero-3-phosphocholine + H2O = a 2,3-saturated aldehyde + sn-glycerol 3-phosphocholine</text>
        <dbReference type="Rhea" id="RHEA:22544"/>
        <dbReference type="ChEBI" id="CHEBI:15377"/>
        <dbReference type="ChEBI" id="CHEBI:16870"/>
        <dbReference type="ChEBI" id="CHEBI:73359"/>
        <dbReference type="ChEBI" id="CHEBI:77287"/>
        <dbReference type="EC" id="3.3.2.2"/>
    </reaction>
</comment>
<evidence type="ECO:0000256" key="2">
    <source>
        <dbReference type="ARBA" id="ARBA00007375"/>
    </source>
</evidence>
<keyword evidence="5 9" id="KW-0472">Membrane</keyword>
<dbReference type="EC" id="3.3.2.2" evidence="6"/>
<dbReference type="PANTHER" id="PTHR31885:SF6">
    <property type="entry name" value="GH04784P"/>
    <property type="match status" value="1"/>
</dbReference>
<feature type="transmembrane region" description="Helical" evidence="9">
    <location>
        <begin position="107"/>
        <end position="124"/>
    </location>
</feature>
<accession>A0A6P4YQJ1</accession>
<evidence type="ECO:0000256" key="1">
    <source>
        <dbReference type="ARBA" id="ARBA00004141"/>
    </source>
</evidence>
<feature type="signal peptide" evidence="10">
    <location>
        <begin position="1"/>
        <end position="18"/>
    </location>
</feature>
<keyword evidence="4 9" id="KW-1133">Transmembrane helix</keyword>
<keyword evidence="10" id="KW-0732">Signal</keyword>
<feature type="chain" id="PRO_5028454148" description="lysoplasmalogenase" evidence="10">
    <location>
        <begin position="19"/>
        <end position="222"/>
    </location>
</feature>
<sequence>MKTLLLFFAALVLYLLFGVPELPLDSVKGFVKCLPVAALSVFVQVEQKCGPTYARLLAAGLFSSAVGDYCMYWHHTPEWFMYGVIAFSITHLLYSFAFGLRHLTIDPLACVAMVIACVSYGYLLPGLKGVHAPVVAIYVVLISSMTLSAVARLRQATTLPRLCACTGAVLFAVSDVILAVDKFRTPLPYPRVSNMTTYFTAQFLIALSVIESRRAVRSKKKD</sequence>
<dbReference type="Proteomes" id="UP000515135">
    <property type="component" value="Unplaced"/>
</dbReference>
<evidence type="ECO:0000256" key="4">
    <source>
        <dbReference type="ARBA" id="ARBA00022989"/>
    </source>
</evidence>
<dbReference type="GO" id="GO:0047408">
    <property type="term" value="F:alkenylglycerophosphocholine hydrolase activity"/>
    <property type="evidence" value="ECO:0007669"/>
    <property type="project" value="UniProtKB-EC"/>
</dbReference>
<feature type="transmembrane region" description="Helical" evidence="9">
    <location>
        <begin position="192"/>
        <end position="210"/>
    </location>
</feature>
<dbReference type="PANTHER" id="PTHR31885">
    <property type="entry name" value="GH04784P"/>
    <property type="match status" value="1"/>
</dbReference>
<gene>
    <name evidence="12" type="primary">LOC109475516</name>
</gene>
<comment type="catalytic activity">
    <reaction evidence="7">
        <text>a 1-O-(1Z-alkenyl)-sn-glycero-3-phosphoethanolamine + H2O = a 2,3-saturated aldehyde + sn-glycero-3-phosphoethanolamine</text>
        <dbReference type="Rhea" id="RHEA:16905"/>
        <dbReference type="ChEBI" id="CHEBI:15377"/>
        <dbReference type="ChEBI" id="CHEBI:73359"/>
        <dbReference type="ChEBI" id="CHEBI:77288"/>
        <dbReference type="ChEBI" id="CHEBI:143890"/>
        <dbReference type="EC" id="3.3.2.2"/>
    </reaction>
</comment>
<dbReference type="RefSeq" id="XP_019631715.1">
    <property type="nucleotide sequence ID" value="XM_019776156.1"/>
</dbReference>
<dbReference type="AlphaFoldDB" id="A0A6P4YQJ1"/>
<reference evidence="12" key="1">
    <citation type="submission" date="2025-08" db="UniProtKB">
        <authorList>
            <consortium name="RefSeq"/>
        </authorList>
    </citation>
    <scope>IDENTIFICATION</scope>
    <source>
        <tissue evidence="12">Gonad</tissue>
    </source>
</reference>
<dbReference type="Pfam" id="PF07947">
    <property type="entry name" value="YhhN"/>
    <property type="match status" value="1"/>
</dbReference>
<keyword evidence="3 9" id="KW-0812">Transmembrane</keyword>
<feature type="transmembrane region" description="Helical" evidence="9">
    <location>
        <begin position="79"/>
        <end position="100"/>
    </location>
</feature>
<protein>
    <recommendedName>
        <fullName evidence="6">lysoplasmalogenase</fullName>
        <ecNumber evidence="6">3.3.2.2</ecNumber>
    </recommendedName>
</protein>
<feature type="transmembrane region" description="Helical" evidence="9">
    <location>
        <begin position="162"/>
        <end position="180"/>
    </location>
</feature>
<organism evidence="11 12">
    <name type="scientific">Branchiostoma belcheri</name>
    <name type="common">Amphioxus</name>
    <dbReference type="NCBI Taxonomy" id="7741"/>
    <lineage>
        <taxon>Eukaryota</taxon>
        <taxon>Metazoa</taxon>
        <taxon>Chordata</taxon>
        <taxon>Cephalochordata</taxon>
        <taxon>Leptocardii</taxon>
        <taxon>Amphioxiformes</taxon>
        <taxon>Branchiostomatidae</taxon>
        <taxon>Branchiostoma</taxon>
    </lineage>
</organism>
<evidence type="ECO:0000313" key="11">
    <source>
        <dbReference type="Proteomes" id="UP000515135"/>
    </source>
</evidence>
<proteinExistence type="inferred from homology"/>
<comment type="similarity">
    <text evidence="2">Belongs to the TMEM86 family.</text>
</comment>